<evidence type="ECO:0000256" key="1">
    <source>
        <dbReference type="ARBA" id="ARBA00022574"/>
    </source>
</evidence>
<dbReference type="InterPro" id="IPR036322">
    <property type="entry name" value="WD40_repeat_dom_sf"/>
</dbReference>
<evidence type="ECO:0000256" key="2">
    <source>
        <dbReference type="ARBA" id="ARBA00022737"/>
    </source>
</evidence>
<dbReference type="AlphaFoldDB" id="A0A9W7L3X1"/>
<dbReference type="InterPro" id="IPR001680">
    <property type="entry name" value="WD40_rpt"/>
</dbReference>
<sequence>RGYSRTGVCRGHPSPVTDIDFSMSSRFLQSNDLTHNVMLWDQWGDAVSSRAEKLARTSCTVNPNCVGLWEDCAGGEVTSVNVDPTTSILCAGDNFGRLKLYNYPVSTGG</sequence>
<dbReference type="InterPro" id="IPR015943">
    <property type="entry name" value="WD40/YVTN_repeat-like_dom_sf"/>
</dbReference>
<comment type="caution">
    <text evidence="4">The sequence shown here is derived from an EMBL/GenBank/DDBJ whole genome shotgun (WGS) entry which is preliminary data.</text>
</comment>
<evidence type="ECO:0000313" key="5">
    <source>
        <dbReference type="Proteomes" id="UP001165082"/>
    </source>
</evidence>
<proteinExistence type="predicted"/>
<dbReference type="PANTHER" id="PTHR13720">
    <property type="entry name" value="WD-40 REPEAT PROTEIN"/>
    <property type="match status" value="1"/>
</dbReference>
<accession>A0A9W7L3X1</accession>
<name>A0A9W7L3X1_9STRA</name>
<dbReference type="GO" id="GO:0008017">
    <property type="term" value="F:microtubule binding"/>
    <property type="evidence" value="ECO:0007669"/>
    <property type="project" value="TreeGrafter"/>
</dbReference>
<dbReference type="SUPFAM" id="SSF50978">
    <property type="entry name" value="WD40 repeat-like"/>
    <property type="match status" value="1"/>
</dbReference>
<evidence type="ECO:0000256" key="3">
    <source>
        <dbReference type="PROSITE-ProRule" id="PRU00221"/>
    </source>
</evidence>
<dbReference type="InterPro" id="IPR050630">
    <property type="entry name" value="WD_repeat_EMAP"/>
</dbReference>
<gene>
    <name evidence="4" type="ORF">TrRE_jg1055</name>
</gene>
<feature type="repeat" description="WD" evidence="3">
    <location>
        <begin position="9"/>
        <end position="41"/>
    </location>
</feature>
<keyword evidence="1 3" id="KW-0853">WD repeat</keyword>
<dbReference type="Gene3D" id="2.130.10.10">
    <property type="entry name" value="YVTN repeat-like/Quinoprotein amine dehydrogenase"/>
    <property type="match status" value="1"/>
</dbReference>
<feature type="non-terminal residue" evidence="4">
    <location>
        <position position="109"/>
    </location>
</feature>
<dbReference type="OrthoDB" id="47802at2759"/>
<evidence type="ECO:0000313" key="4">
    <source>
        <dbReference type="EMBL" id="GMI30140.1"/>
    </source>
</evidence>
<feature type="non-terminal residue" evidence="4">
    <location>
        <position position="1"/>
    </location>
</feature>
<keyword evidence="2" id="KW-0677">Repeat</keyword>
<dbReference type="SMART" id="SM00320">
    <property type="entry name" value="WD40"/>
    <property type="match status" value="2"/>
</dbReference>
<dbReference type="PROSITE" id="PS50082">
    <property type="entry name" value="WD_REPEATS_2"/>
    <property type="match status" value="1"/>
</dbReference>
<protein>
    <submittedName>
        <fullName evidence="4">Uncharacterized protein</fullName>
    </submittedName>
</protein>
<organism evidence="4 5">
    <name type="scientific">Triparma retinervis</name>
    <dbReference type="NCBI Taxonomy" id="2557542"/>
    <lineage>
        <taxon>Eukaryota</taxon>
        <taxon>Sar</taxon>
        <taxon>Stramenopiles</taxon>
        <taxon>Ochrophyta</taxon>
        <taxon>Bolidophyceae</taxon>
        <taxon>Parmales</taxon>
        <taxon>Triparmaceae</taxon>
        <taxon>Triparma</taxon>
    </lineage>
</organism>
<keyword evidence="5" id="KW-1185">Reference proteome</keyword>
<dbReference type="EMBL" id="BRXZ01007597">
    <property type="protein sequence ID" value="GMI30140.1"/>
    <property type="molecule type" value="Genomic_DNA"/>
</dbReference>
<reference evidence="4" key="1">
    <citation type="submission" date="2022-07" db="EMBL/GenBank/DDBJ databases">
        <title>Genome analysis of Parmales, a sister group of diatoms, reveals the evolutionary specialization of diatoms from phago-mixotrophs to photoautotrophs.</title>
        <authorList>
            <person name="Ban H."/>
            <person name="Sato S."/>
            <person name="Yoshikawa S."/>
            <person name="Kazumasa Y."/>
            <person name="Nakamura Y."/>
            <person name="Ichinomiya M."/>
            <person name="Saitoh K."/>
            <person name="Sato N."/>
            <person name="Blanc-Mathieu R."/>
            <person name="Endo H."/>
            <person name="Kuwata A."/>
            <person name="Ogata H."/>
        </authorList>
    </citation>
    <scope>NUCLEOTIDE SEQUENCE</scope>
</reference>
<dbReference type="Proteomes" id="UP001165082">
    <property type="component" value="Unassembled WGS sequence"/>
</dbReference>
<dbReference type="PANTHER" id="PTHR13720:SF33">
    <property type="entry name" value="HELP DOMAIN-CONTAINING PROTEIN"/>
    <property type="match status" value="1"/>
</dbReference>